<dbReference type="Proteomes" id="UP000251341">
    <property type="component" value="Unassembled WGS sequence"/>
</dbReference>
<dbReference type="AlphaFoldDB" id="A0A315EL82"/>
<protein>
    <submittedName>
        <fullName evidence="1">Uncharacterized protein</fullName>
    </submittedName>
</protein>
<reference evidence="1 2" key="1">
    <citation type="submission" date="2017-04" db="EMBL/GenBank/DDBJ databases">
        <title>Unexpected and diverse lifestyles within the genus Limnohabitans.</title>
        <authorList>
            <person name="Kasalicky V."/>
            <person name="Mehrshad M."/>
            <person name="Andrei S.-A."/>
            <person name="Salcher M."/>
            <person name="Kratochvilova H."/>
            <person name="Simek K."/>
            <person name="Ghai R."/>
        </authorList>
    </citation>
    <scope>NUCLEOTIDE SEQUENCE [LARGE SCALE GENOMIC DNA]</scope>
    <source>
        <strain evidence="1 2">MWH-C5</strain>
    </source>
</reference>
<evidence type="ECO:0000313" key="1">
    <source>
        <dbReference type="EMBL" id="PUE58633.1"/>
    </source>
</evidence>
<proteinExistence type="predicted"/>
<dbReference type="EMBL" id="NESP01000001">
    <property type="protein sequence ID" value="PUE58633.1"/>
    <property type="molecule type" value="Genomic_DNA"/>
</dbReference>
<name>A0A315EL82_9BURK</name>
<accession>A0A315EL82</accession>
<gene>
    <name evidence="1" type="ORF">B9Z44_02875</name>
</gene>
<sequence>MDRGWFLEWVHQPTHAADAPDQSAVQAAFLFGLLGYFAGTVGQWFDRLAGIIFCGLGARLIFIS</sequence>
<evidence type="ECO:0000313" key="2">
    <source>
        <dbReference type="Proteomes" id="UP000251341"/>
    </source>
</evidence>
<dbReference type="RefSeq" id="WP_425437144.1">
    <property type="nucleotide sequence ID" value="NZ_NESP01000001.1"/>
</dbReference>
<keyword evidence="2" id="KW-1185">Reference proteome</keyword>
<organism evidence="1 2">
    <name type="scientific">Limnohabitans curvus</name>
    <dbReference type="NCBI Taxonomy" id="323423"/>
    <lineage>
        <taxon>Bacteria</taxon>
        <taxon>Pseudomonadati</taxon>
        <taxon>Pseudomonadota</taxon>
        <taxon>Betaproteobacteria</taxon>
        <taxon>Burkholderiales</taxon>
        <taxon>Comamonadaceae</taxon>
        <taxon>Limnohabitans</taxon>
    </lineage>
</organism>
<comment type="caution">
    <text evidence="1">The sequence shown here is derived from an EMBL/GenBank/DDBJ whole genome shotgun (WGS) entry which is preliminary data.</text>
</comment>